<dbReference type="PANTHER" id="PTHR44757:SF2">
    <property type="entry name" value="BIOFILM ARCHITECTURE MAINTENANCE PROTEIN MBAA"/>
    <property type="match status" value="1"/>
</dbReference>
<dbReference type="Pfam" id="PF00563">
    <property type="entry name" value="EAL"/>
    <property type="match status" value="1"/>
</dbReference>
<evidence type="ECO:0000313" key="3">
    <source>
        <dbReference type="EMBL" id="TGB01915.1"/>
    </source>
</evidence>
<reference evidence="3 4" key="1">
    <citation type="journal article" date="2003" name="Int. J. Syst. Evol. Microbiol.">
        <title>Halobacillus salinus sp. nov., isolated from a salt lake on the coast of the East Sea in Korea.</title>
        <authorList>
            <person name="Yoon J.H."/>
            <person name="Kang K.H."/>
            <person name="Park Y.H."/>
        </authorList>
    </citation>
    <scope>NUCLEOTIDE SEQUENCE [LARGE SCALE GENOMIC DNA]</scope>
    <source>
        <strain evidence="3 4">HSL-3</strain>
    </source>
</reference>
<dbReference type="Pfam" id="PF08447">
    <property type="entry name" value="PAS_3"/>
    <property type="match status" value="1"/>
</dbReference>
<dbReference type="PANTHER" id="PTHR44757">
    <property type="entry name" value="DIGUANYLATE CYCLASE DGCP"/>
    <property type="match status" value="1"/>
</dbReference>
<dbReference type="NCBIfam" id="TIGR00254">
    <property type="entry name" value="GGDEF"/>
    <property type="match status" value="1"/>
</dbReference>
<feature type="domain" description="EAL" evidence="1">
    <location>
        <begin position="461"/>
        <end position="710"/>
    </location>
</feature>
<evidence type="ECO:0000259" key="1">
    <source>
        <dbReference type="PROSITE" id="PS50883"/>
    </source>
</evidence>
<dbReference type="SUPFAM" id="SSF55785">
    <property type="entry name" value="PYP-like sensor domain (PAS domain)"/>
    <property type="match status" value="1"/>
</dbReference>
<dbReference type="InterPro" id="IPR000014">
    <property type="entry name" value="PAS"/>
</dbReference>
<dbReference type="PROSITE" id="PS50883">
    <property type="entry name" value="EAL"/>
    <property type="match status" value="1"/>
</dbReference>
<dbReference type="AlphaFoldDB" id="A0A4Z0GVY7"/>
<name>A0A4Z0GVY7_9BACI</name>
<dbReference type="InterPro" id="IPR035919">
    <property type="entry name" value="EAL_sf"/>
</dbReference>
<evidence type="ECO:0000313" key="4">
    <source>
        <dbReference type="Proteomes" id="UP000297982"/>
    </source>
</evidence>
<dbReference type="InterPro" id="IPR001633">
    <property type="entry name" value="EAL_dom"/>
</dbReference>
<organism evidence="3 4">
    <name type="scientific">Halobacillus salinus</name>
    <dbReference type="NCBI Taxonomy" id="192814"/>
    <lineage>
        <taxon>Bacteria</taxon>
        <taxon>Bacillati</taxon>
        <taxon>Bacillota</taxon>
        <taxon>Bacilli</taxon>
        <taxon>Bacillales</taxon>
        <taxon>Bacillaceae</taxon>
        <taxon>Halobacillus</taxon>
    </lineage>
</organism>
<dbReference type="InterPro" id="IPR013655">
    <property type="entry name" value="PAS_fold_3"/>
</dbReference>
<dbReference type="RefSeq" id="WP_135328206.1">
    <property type="nucleotide sequence ID" value="NZ_SRJC01000004.1"/>
</dbReference>
<dbReference type="Pfam" id="PF00990">
    <property type="entry name" value="GGDEF"/>
    <property type="match status" value="1"/>
</dbReference>
<dbReference type="PROSITE" id="PS50887">
    <property type="entry name" value="GGDEF"/>
    <property type="match status" value="1"/>
</dbReference>
<sequence>MAQTIDHPWKTLKQLSIPMWFFDQRDQRVYLNDALTEDLGMDNASISKSEIRDLIHKEDLSLMKLVTDPNRKQTFHLNYRLKSKNGYRWVKDVVTPFHTDDQTFLGYSGLSVSGSFCQDELNQLKRSITEIGEAFSTANGQSFFNFFVEYLAGLLGVNTVLVGELSTDDKGVVSTISMYHDGVTSSGYHYSLEGTPCEDVLVEHECFFQADVQSLYPEDDFLRQHDIQSYLGKALLNSQGDVVGIIVIMDSKPFSNGPLSRAIFQILADRIENELTKMKAESKLQKLSQYDSLTGLAKRDYFSELMKQELKAACDQDTKLGLLIIDLDNFKMINDTWGHEKGDELLREFAVHLKRTFARKRCIISRISSDEFVVLLKDVSTVDEVCSMADHVIQSMGRPFMIGQKEYYTTVSIGVSFFPHDGTDEDAMLRYANAAMQKVKRSGKNRYELYDAQMSQEMREEMMLKQALHHALDKREFVLHYQPQICGRTRRIIGYEALIRWQQPEFGLLSPHFFIRLAEESGMITQLGEWVLNEACRQLKVWQLRYKRPDLNISVNLSARQFVDETLSEKIFGALEASNLSPENLVVEITETMVLQDFDRSIETLKQLRDKGVKVHLDDFGVGFSSLSYLSRLPVDAIKIDRSFINKIDAGENDVAIVSAIIAMAQSLRLQIIAEGVEREAHIRYLSQKGCYDYQGYYFSKPQPAECVSL</sequence>
<dbReference type="SUPFAM" id="SSF55073">
    <property type="entry name" value="Nucleotide cyclase"/>
    <property type="match status" value="1"/>
</dbReference>
<dbReference type="InterPro" id="IPR029016">
    <property type="entry name" value="GAF-like_dom_sf"/>
</dbReference>
<dbReference type="CDD" id="cd00130">
    <property type="entry name" value="PAS"/>
    <property type="match status" value="1"/>
</dbReference>
<proteinExistence type="predicted"/>
<dbReference type="Gene3D" id="3.30.450.40">
    <property type="match status" value="1"/>
</dbReference>
<feature type="domain" description="GGDEF" evidence="2">
    <location>
        <begin position="318"/>
        <end position="452"/>
    </location>
</feature>
<dbReference type="SMART" id="SM00052">
    <property type="entry name" value="EAL"/>
    <property type="match status" value="1"/>
</dbReference>
<dbReference type="InterPro" id="IPR043128">
    <property type="entry name" value="Rev_trsase/Diguanyl_cyclase"/>
</dbReference>
<dbReference type="SMART" id="SM00267">
    <property type="entry name" value="GGDEF"/>
    <property type="match status" value="1"/>
</dbReference>
<dbReference type="InterPro" id="IPR000160">
    <property type="entry name" value="GGDEF_dom"/>
</dbReference>
<evidence type="ECO:0000259" key="2">
    <source>
        <dbReference type="PROSITE" id="PS50887"/>
    </source>
</evidence>
<dbReference type="FunFam" id="3.20.20.450:FF:000001">
    <property type="entry name" value="Cyclic di-GMP phosphodiesterase yahA"/>
    <property type="match status" value="1"/>
</dbReference>
<dbReference type="STRING" id="192814.GCA_900166575_03745"/>
<dbReference type="InterPro" id="IPR029787">
    <property type="entry name" value="Nucleotide_cyclase"/>
</dbReference>
<dbReference type="SMART" id="SM00065">
    <property type="entry name" value="GAF"/>
    <property type="match status" value="1"/>
</dbReference>
<dbReference type="Gene3D" id="3.30.70.270">
    <property type="match status" value="1"/>
</dbReference>
<protein>
    <submittedName>
        <fullName evidence="3">EAL domain-containing protein</fullName>
    </submittedName>
</protein>
<accession>A0A4Z0GVY7</accession>
<comment type="caution">
    <text evidence="3">The sequence shown here is derived from an EMBL/GenBank/DDBJ whole genome shotgun (WGS) entry which is preliminary data.</text>
</comment>
<keyword evidence="4" id="KW-1185">Reference proteome</keyword>
<dbReference type="CDD" id="cd01949">
    <property type="entry name" value="GGDEF"/>
    <property type="match status" value="1"/>
</dbReference>
<dbReference type="CDD" id="cd01948">
    <property type="entry name" value="EAL"/>
    <property type="match status" value="1"/>
</dbReference>
<dbReference type="EMBL" id="SRJC01000004">
    <property type="protein sequence ID" value="TGB01915.1"/>
    <property type="molecule type" value="Genomic_DNA"/>
</dbReference>
<dbReference type="SUPFAM" id="SSF141868">
    <property type="entry name" value="EAL domain-like"/>
    <property type="match status" value="1"/>
</dbReference>
<gene>
    <name evidence="3" type="ORF">E4663_14875</name>
</gene>
<dbReference type="Gene3D" id="3.30.450.20">
    <property type="entry name" value="PAS domain"/>
    <property type="match status" value="1"/>
</dbReference>
<dbReference type="Pfam" id="PF01590">
    <property type="entry name" value="GAF"/>
    <property type="match status" value="1"/>
</dbReference>
<dbReference type="InterPro" id="IPR052155">
    <property type="entry name" value="Biofilm_reg_signaling"/>
</dbReference>
<dbReference type="SUPFAM" id="SSF55781">
    <property type="entry name" value="GAF domain-like"/>
    <property type="match status" value="1"/>
</dbReference>
<dbReference type="InterPro" id="IPR003018">
    <property type="entry name" value="GAF"/>
</dbReference>
<dbReference type="Proteomes" id="UP000297982">
    <property type="component" value="Unassembled WGS sequence"/>
</dbReference>
<dbReference type="InterPro" id="IPR035965">
    <property type="entry name" value="PAS-like_dom_sf"/>
</dbReference>
<dbReference type="Gene3D" id="3.20.20.450">
    <property type="entry name" value="EAL domain"/>
    <property type="match status" value="1"/>
</dbReference>